<sequence length="114" mass="12301">MSVFCEVIDEHASARNVKAAKSDGLPLPLLLTCDLRLSAMIIAGKKAVGTTASRALSVVQGVTKGESSDQITHIVYLNLPSAWLLDSKMGPKDLSNHRAVRGLWRQEAILISTF</sequence>
<dbReference type="EMBL" id="PYDT01000007">
    <property type="protein sequence ID" value="THU56676.1"/>
    <property type="molecule type" value="Genomic_DNA"/>
</dbReference>
<gene>
    <name evidence="1" type="ORF">C4D60_Mb11t19730</name>
</gene>
<comment type="caution">
    <text evidence="1">The sequence shown here is derived from an EMBL/GenBank/DDBJ whole genome shotgun (WGS) entry which is preliminary data.</text>
</comment>
<organism evidence="1 2">
    <name type="scientific">Musa balbisiana</name>
    <name type="common">Banana</name>
    <dbReference type="NCBI Taxonomy" id="52838"/>
    <lineage>
        <taxon>Eukaryota</taxon>
        <taxon>Viridiplantae</taxon>
        <taxon>Streptophyta</taxon>
        <taxon>Embryophyta</taxon>
        <taxon>Tracheophyta</taxon>
        <taxon>Spermatophyta</taxon>
        <taxon>Magnoliopsida</taxon>
        <taxon>Liliopsida</taxon>
        <taxon>Zingiberales</taxon>
        <taxon>Musaceae</taxon>
        <taxon>Musa</taxon>
    </lineage>
</organism>
<accession>A0A4V4H5N3</accession>
<evidence type="ECO:0000313" key="2">
    <source>
        <dbReference type="Proteomes" id="UP000317650"/>
    </source>
</evidence>
<evidence type="ECO:0000313" key="1">
    <source>
        <dbReference type="EMBL" id="THU56676.1"/>
    </source>
</evidence>
<proteinExistence type="predicted"/>
<dbReference type="Proteomes" id="UP000317650">
    <property type="component" value="Chromosome 11"/>
</dbReference>
<keyword evidence="2" id="KW-1185">Reference proteome</keyword>
<protein>
    <submittedName>
        <fullName evidence="1">Uncharacterized protein</fullName>
    </submittedName>
</protein>
<name>A0A4V4H5N3_MUSBA</name>
<dbReference type="AlphaFoldDB" id="A0A4V4H5N3"/>
<reference evidence="1 2" key="1">
    <citation type="journal article" date="2019" name="Nat. Plants">
        <title>Genome sequencing of Musa balbisiana reveals subgenome evolution and function divergence in polyploid bananas.</title>
        <authorList>
            <person name="Yao X."/>
        </authorList>
    </citation>
    <scope>NUCLEOTIDE SEQUENCE [LARGE SCALE GENOMIC DNA]</scope>
    <source>
        <strain evidence="2">cv. DH-PKW</strain>
        <tissue evidence="1">Leaves</tissue>
    </source>
</reference>